<evidence type="ECO:0000313" key="3">
    <source>
        <dbReference type="Proteomes" id="UP000664702"/>
    </source>
</evidence>
<sequence length="79" mass="9004">MASRVAHNFAWLGDCRLIGGQVFVARPKPASRLENEALKEQLRRDAVDPAKAEERRVALAAKQAKRMRNVVVEIRRKRP</sequence>
<dbReference type="Proteomes" id="UP000664702">
    <property type="component" value="Chromosome"/>
</dbReference>
<dbReference type="AlphaFoldDB" id="A0A939MAE7"/>
<accession>A0A939MAE7</accession>
<evidence type="ECO:0000313" key="2">
    <source>
        <dbReference type="EMBL" id="UEM09295.1"/>
    </source>
</evidence>
<gene>
    <name evidence="2" type="ORF">J4G43_031715</name>
    <name evidence="1" type="ORF">J4G43_33695</name>
</gene>
<reference evidence="1" key="1">
    <citation type="submission" date="2021-03" db="EMBL/GenBank/DDBJ databases">
        <title>Whole Genome Sequence of Bradyrhizobium sp. Strain 144S4.</title>
        <authorList>
            <person name="Bromfield E.S.P."/>
            <person name="Cloutier S."/>
        </authorList>
    </citation>
    <scope>NUCLEOTIDE SEQUENCE [LARGE SCALE GENOMIC DNA]</scope>
    <source>
        <strain evidence="1">144S4</strain>
    </source>
</reference>
<dbReference type="RefSeq" id="WP_028153230.1">
    <property type="nucleotide sequence ID" value="NZ_CP086136.1"/>
</dbReference>
<protein>
    <submittedName>
        <fullName evidence="1">Uncharacterized protein</fullName>
    </submittedName>
</protein>
<evidence type="ECO:0000313" key="1">
    <source>
        <dbReference type="EMBL" id="MBO1865678.1"/>
    </source>
</evidence>
<reference evidence="2 3" key="2">
    <citation type="journal article" date="2022" name="Int. J. Syst. Evol. Microbiol.">
        <title>Strains of Bradyrhizobium barranii sp. nov. associated with legumes native to Canada are symbionts of soybeans and belong to different subspecies (subsp. barranii subsp. nov. and subsp. apii subsp. nov.) and symbiovars (sv. glycinearum and sv. septentrionale).</title>
        <authorList>
            <person name="Bromfield E.S.P."/>
            <person name="Cloutier S."/>
            <person name="Wasai-Hara S."/>
            <person name="Minamisawa K."/>
        </authorList>
    </citation>
    <scope>NUCLEOTIDE SEQUENCE [LARGE SCALE GENOMIC DNA]</scope>
    <source>
        <strain evidence="2 3">144S4</strain>
    </source>
</reference>
<organism evidence="1">
    <name type="scientific">Bradyrhizobium barranii subsp. barranii</name>
    <dbReference type="NCBI Taxonomy" id="2823807"/>
    <lineage>
        <taxon>Bacteria</taxon>
        <taxon>Pseudomonadati</taxon>
        <taxon>Pseudomonadota</taxon>
        <taxon>Alphaproteobacteria</taxon>
        <taxon>Hyphomicrobiales</taxon>
        <taxon>Nitrobacteraceae</taxon>
        <taxon>Bradyrhizobium</taxon>
        <taxon>Bradyrhizobium barranii</taxon>
    </lineage>
</organism>
<dbReference type="EMBL" id="CP086136">
    <property type="protein sequence ID" value="UEM09295.1"/>
    <property type="molecule type" value="Genomic_DNA"/>
</dbReference>
<name>A0A939MAE7_9BRAD</name>
<proteinExistence type="predicted"/>
<dbReference type="EMBL" id="JAGEMI010000001">
    <property type="protein sequence ID" value="MBO1865678.1"/>
    <property type="molecule type" value="Genomic_DNA"/>
</dbReference>
<dbReference type="KEGG" id="bban:J4G43_031715"/>